<dbReference type="AlphaFoldDB" id="A0A1W4WVX5"/>
<name>A0A1W4WVX5_AGRPL</name>
<evidence type="ECO:0000313" key="2">
    <source>
        <dbReference type="Proteomes" id="UP000192223"/>
    </source>
</evidence>
<dbReference type="KEGG" id="apln:108736383"/>
<dbReference type="RefSeq" id="XP_018324288.1">
    <property type="nucleotide sequence ID" value="XM_018468786.2"/>
</dbReference>
<sequence>MTNAVFTEIYNPKNWIKCAFNCRKHTKTKERFWQSRKTNKKKKEVHQEYLSNDMSQHAKQKTSRDNNTKTSIPAFDKVAIDRVLTTQTRSRWKLRPNLEILNRRQNDDNTFVHEA</sequence>
<reference evidence="3" key="1">
    <citation type="submission" date="2025-08" db="UniProtKB">
        <authorList>
            <consortium name="RefSeq"/>
        </authorList>
    </citation>
    <scope>IDENTIFICATION</scope>
    <source>
        <tissue evidence="3">Entire body</tissue>
    </source>
</reference>
<evidence type="ECO:0000313" key="3">
    <source>
        <dbReference type="RefSeq" id="XP_018324288.1"/>
    </source>
</evidence>
<accession>A0A1W4WVX5</accession>
<dbReference type="GeneID" id="108736383"/>
<protein>
    <submittedName>
        <fullName evidence="3">Uncharacterized protein LOC108736383 isoform X1</fullName>
    </submittedName>
</protein>
<evidence type="ECO:0000256" key="1">
    <source>
        <dbReference type="SAM" id="MobiDB-lite"/>
    </source>
</evidence>
<feature type="region of interest" description="Disordered" evidence="1">
    <location>
        <begin position="31"/>
        <end position="71"/>
    </location>
</feature>
<dbReference type="InParanoid" id="A0A1W4WVX5"/>
<keyword evidence="2" id="KW-1185">Reference proteome</keyword>
<organism evidence="2 3">
    <name type="scientific">Agrilus planipennis</name>
    <name type="common">Emerald ash borer</name>
    <name type="synonym">Agrilus marcopoli</name>
    <dbReference type="NCBI Taxonomy" id="224129"/>
    <lineage>
        <taxon>Eukaryota</taxon>
        <taxon>Metazoa</taxon>
        <taxon>Ecdysozoa</taxon>
        <taxon>Arthropoda</taxon>
        <taxon>Hexapoda</taxon>
        <taxon>Insecta</taxon>
        <taxon>Pterygota</taxon>
        <taxon>Neoptera</taxon>
        <taxon>Endopterygota</taxon>
        <taxon>Coleoptera</taxon>
        <taxon>Polyphaga</taxon>
        <taxon>Elateriformia</taxon>
        <taxon>Buprestoidea</taxon>
        <taxon>Buprestidae</taxon>
        <taxon>Agrilinae</taxon>
        <taxon>Agrilus</taxon>
    </lineage>
</organism>
<proteinExistence type="predicted"/>
<dbReference type="Proteomes" id="UP000192223">
    <property type="component" value="Unplaced"/>
</dbReference>
<gene>
    <name evidence="3" type="primary">LOC108736383</name>
</gene>